<organism evidence="1 2">
    <name type="scientific">Mesorhizobium mediterraneum</name>
    <dbReference type="NCBI Taxonomy" id="43617"/>
    <lineage>
        <taxon>Bacteria</taxon>
        <taxon>Pseudomonadati</taxon>
        <taxon>Pseudomonadota</taxon>
        <taxon>Alphaproteobacteria</taxon>
        <taxon>Hyphomicrobiales</taxon>
        <taxon>Phyllobacteriaceae</taxon>
        <taxon>Mesorhizobium</taxon>
    </lineage>
</organism>
<evidence type="ECO:0000313" key="2">
    <source>
        <dbReference type="Proteomes" id="UP000216215"/>
    </source>
</evidence>
<comment type="caution">
    <text evidence="1">The sequence shown here is derived from an EMBL/GenBank/DDBJ whole genome shotgun (WGS) entry which is preliminary data.</text>
</comment>
<dbReference type="InterPro" id="IPR010767">
    <property type="entry name" value="Phage_CGC-2007_Cje0229"/>
</dbReference>
<accession>A0AB36RA54</accession>
<protein>
    <recommendedName>
        <fullName evidence="3">DUF1353 domain-containing protein</fullName>
    </recommendedName>
</protein>
<dbReference type="Pfam" id="PF07087">
    <property type="entry name" value="DUF1353"/>
    <property type="match status" value="1"/>
</dbReference>
<dbReference type="RefSeq" id="WP_095485385.1">
    <property type="nucleotide sequence ID" value="NZ_CP088151.1"/>
</dbReference>
<keyword evidence="2" id="KW-1185">Reference proteome</keyword>
<dbReference type="Proteomes" id="UP000216215">
    <property type="component" value="Unassembled WGS sequence"/>
</dbReference>
<reference evidence="2" key="1">
    <citation type="submission" date="2017-08" db="EMBL/GenBank/DDBJ databases">
        <title>Mesorhizobium wenxinae sp. nov., a novel rhizobial species isolated from root nodules of chickpea (Cicer arietinum L.).</title>
        <authorList>
            <person name="Zhang J."/>
        </authorList>
    </citation>
    <scope>NUCLEOTIDE SEQUENCE [LARGE SCALE GENOMIC DNA]</scope>
    <source>
        <strain evidence="2">USDA 3392</strain>
    </source>
</reference>
<gene>
    <name evidence="1" type="ORF">CIT25_15410</name>
</gene>
<evidence type="ECO:0000313" key="1">
    <source>
        <dbReference type="EMBL" id="PAQ01439.1"/>
    </source>
</evidence>
<name>A0AB36RA54_9HYPH</name>
<dbReference type="AlphaFoldDB" id="A0AB36RA54"/>
<sequence>MVRKVILVVGILTFISTLQALSQSFQGSFEFRWTTDPQNQHRIMMLLSDASFTDKAGKIWSVPKGTNIDGASIPAPLWSFAGSPFVGNYRRASVIHDRFCDTKTERASDVHKMFREAMEADGVGYLERLSKYMAVSAYSVVTGACGKEEDTLRKLFSSNDFQGVLKSDELFKQLDTYKVDMRKLDTVASRADTIKSIAKIENPLTFAALTEFRRIPSNQNYATLETAIKAEQPTEAEADQLVLLANATVPEGSISLPGQ</sequence>
<proteinExistence type="predicted"/>
<evidence type="ECO:0008006" key="3">
    <source>
        <dbReference type="Google" id="ProtNLM"/>
    </source>
</evidence>
<dbReference type="EMBL" id="NPKI01000017">
    <property type="protein sequence ID" value="PAQ01439.1"/>
    <property type="molecule type" value="Genomic_DNA"/>
</dbReference>